<reference evidence="2 3" key="1">
    <citation type="journal article" date="2021" name="Front. Microbiol.">
        <title>Aerobic Denitrification and Heterotrophic Sulfur Oxidation in the Genus Halomonas Revealed by Six Novel Species Characterizations and Genome-Based Analysis.</title>
        <authorList>
            <person name="Wang L."/>
            <person name="Shao Z."/>
        </authorList>
    </citation>
    <scope>NUCLEOTIDE SEQUENCE [LARGE SCALE GENOMIC DNA]</scope>
    <source>
        <strain evidence="2 3">MCCC 1A11036</strain>
    </source>
</reference>
<dbReference type="NCBIfam" id="NF037995">
    <property type="entry name" value="TRAP_S1"/>
    <property type="match status" value="1"/>
</dbReference>
<dbReference type="CDD" id="cd13665">
    <property type="entry name" value="PBP2_TRAP_Dctp3_4"/>
    <property type="match status" value="1"/>
</dbReference>
<dbReference type="RefSeq" id="WP_234275367.1">
    <property type="nucleotide sequence ID" value="NZ_JABFTT010000016.1"/>
</dbReference>
<evidence type="ECO:0000313" key="2">
    <source>
        <dbReference type="EMBL" id="MCE8022080.1"/>
    </source>
</evidence>
<evidence type="ECO:0000313" key="3">
    <source>
        <dbReference type="Proteomes" id="UP001320122"/>
    </source>
</evidence>
<dbReference type="Pfam" id="PF03480">
    <property type="entry name" value="DctP"/>
    <property type="match status" value="1"/>
</dbReference>
<dbReference type="PANTHER" id="PTHR33376:SF15">
    <property type="entry name" value="BLL6794 PROTEIN"/>
    <property type="match status" value="1"/>
</dbReference>
<dbReference type="EMBL" id="JABFTT010000016">
    <property type="protein sequence ID" value="MCE8022080.1"/>
    <property type="molecule type" value="Genomic_DNA"/>
</dbReference>
<dbReference type="PANTHER" id="PTHR33376">
    <property type="match status" value="1"/>
</dbReference>
<accession>A0ABS9AJY7</accession>
<name>A0ABS9AJY7_9GAMM</name>
<comment type="caution">
    <text evidence="2">The sequence shown here is derived from an EMBL/GenBank/DDBJ whole genome shotgun (WGS) entry which is preliminary data.</text>
</comment>
<keyword evidence="3" id="KW-1185">Reference proteome</keyword>
<dbReference type="SUPFAM" id="SSF53850">
    <property type="entry name" value="Periplasmic binding protein-like II"/>
    <property type="match status" value="1"/>
</dbReference>
<dbReference type="InterPro" id="IPR038404">
    <property type="entry name" value="TRAP_DctP_sf"/>
</dbReference>
<keyword evidence="1" id="KW-0732">Signal</keyword>
<gene>
    <name evidence="2" type="ORF">HOP51_18485</name>
</gene>
<organism evidence="2 3">
    <name type="scientific">Billgrantia zhangzhouensis</name>
    <dbReference type="NCBI Taxonomy" id="2733481"/>
    <lineage>
        <taxon>Bacteria</taxon>
        <taxon>Pseudomonadati</taxon>
        <taxon>Pseudomonadota</taxon>
        <taxon>Gammaproteobacteria</taxon>
        <taxon>Oceanospirillales</taxon>
        <taxon>Halomonadaceae</taxon>
        <taxon>Billgrantia</taxon>
    </lineage>
</organism>
<dbReference type="Proteomes" id="UP001320122">
    <property type="component" value="Unassembled WGS sequence"/>
</dbReference>
<protein>
    <submittedName>
        <fullName evidence="2">TRAP transporter substrate-binding protein</fullName>
    </submittedName>
</protein>
<dbReference type="InterPro" id="IPR018389">
    <property type="entry name" value="DctP_fam"/>
</dbReference>
<sequence length="348" mass="38716">MTINLQKISKRAGLVIAFMGLGLLVGHGTVQAQERIILRYAFFAPAQSFPAVQMQHWADELESRTDGRVSVELFPGGTLLTANNMYDGVLNGVADIGLSATSYEPGRFALLNLAGSLTGQEVNSEIASQMTYQLIQEFKEHMPEFDNFKVVTAFTSEPAYLQTRDPVRSLEDLKGAEIRISGDNSIALEALGATAIGMSQADAGEALQTGIIDGYAASREVLKDLQFARMAKYVTDYPLTNTLFAALMSQERWESLPEDIQQVIDELASEMAAFTGRYLDEHIERSLEWAQAEQDVEIVTLSEEELARWNERLVPVNEVLLDEVEAQGLPAREFAQRMHELMKEYRNP</sequence>
<proteinExistence type="predicted"/>
<dbReference type="Gene3D" id="3.40.190.170">
    <property type="entry name" value="Bacterial extracellular solute-binding protein, family 7"/>
    <property type="match status" value="1"/>
</dbReference>
<evidence type="ECO:0000256" key="1">
    <source>
        <dbReference type="ARBA" id="ARBA00022729"/>
    </source>
</evidence>